<comment type="caution">
    <text evidence="1">The sequence shown here is derived from an EMBL/GenBank/DDBJ whole genome shotgun (WGS) entry which is preliminary data.</text>
</comment>
<dbReference type="EMBL" id="JAMZMM010000291">
    <property type="protein sequence ID" value="MCP2731170.1"/>
    <property type="molecule type" value="Genomic_DNA"/>
</dbReference>
<gene>
    <name evidence="1" type="ORF">NJ959_22360</name>
</gene>
<evidence type="ECO:0000313" key="1">
    <source>
        <dbReference type="EMBL" id="MCP2731170.1"/>
    </source>
</evidence>
<protein>
    <submittedName>
        <fullName evidence="1">Uncharacterized protein</fullName>
    </submittedName>
</protein>
<dbReference type="Proteomes" id="UP001204953">
    <property type="component" value="Unassembled WGS sequence"/>
</dbReference>
<accession>A0AAE3GV08</accession>
<reference evidence="1" key="1">
    <citation type="submission" date="2022-06" db="EMBL/GenBank/DDBJ databases">
        <title>New cyanobacteria of genus Symplocastrum in benthos of Lake Baikal.</title>
        <authorList>
            <person name="Sorokovikova E."/>
            <person name="Tikhonova I."/>
            <person name="Krasnopeev A."/>
            <person name="Evseev P."/>
            <person name="Gladkikh A."/>
            <person name="Belykh O."/>
        </authorList>
    </citation>
    <scope>NUCLEOTIDE SEQUENCE</scope>
    <source>
        <strain evidence="1">BBK-W-15</strain>
    </source>
</reference>
<proteinExistence type="predicted"/>
<evidence type="ECO:0000313" key="2">
    <source>
        <dbReference type="Proteomes" id="UP001204953"/>
    </source>
</evidence>
<dbReference type="RefSeq" id="WP_254013914.1">
    <property type="nucleotide sequence ID" value="NZ_JAMZMM010000291.1"/>
</dbReference>
<sequence>MVAPTSAIKLLMPTPVILQPSGYSLRYPKTSWIVAFIESDRGFRFTLSRPDFQFEPRDKYRYRTRDDASRAASYFLELMKRMERSRMRLGVLAEIGILKFPQEVYLHHQIWLLVDRDRYSWEAVRSDGISIRAQYWYKKPENALRKAKEHISWEITRTQIKDIIGWV</sequence>
<name>A0AAE3GV08_9CYAN</name>
<organism evidence="1 2">
    <name type="scientific">Limnofasciculus baicalensis BBK-W-15</name>
    <dbReference type="NCBI Taxonomy" id="2699891"/>
    <lineage>
        <taxon>Bacteria</taxon>
        <taxon>Bacillati</taxon>
        <taxon>Cyanobacteriota</taxon>
        <taxon>Cyanophyceae</taxon>
        <taxon>Coleofasciculales</taxon>
        <taxon>Coleofasciculaceae</taxon>
        <taxon>Limnofasciculus</taxon>
        <taxon>Limnofasciculus baicalensis</taxon>
    </lineage>
</organism>
<dbReference type="AlphaFoldDB" id="A0AAE3GV08"/>
<keyword evidence="2" id="KW-1185">Reference proteome</keyword>